<feature type="region of interest" description="Disordered" evidence="6">
    <location>
        <begin position="161"/>
        <end position="204"/>
    </location>
</feature>
<dbReference type="Gene3D" id="3.30.420.80">
    <property type="entry name" value="Ribosomal protein S11"/>
    <property type="match status" value="1"/>
</dbReference>
<name>A0A9N7NHT2_STRHE</name>
<dbReference type="CDD" id="cd00432">
    <property type="entry name" value="Ribosomal_L18_L5e"/>
    <property type="match status" value="1"/>
</dbReference>
<feature type="region of interest" description="Disordered" evidence="6">
    <location>
        <begin position="340"/>
        <end position="362"/>
    </location>
</feature>
<protein>
    <submittedName>
        <fullName evidence="7">Ribosomal L18p/L5e family protein</fullName>
    </submittedName>
</protein>
<dbReference type="Pfam" id="PF00861">
    <property type="entry name" value="Ribosomal_L18p"/>
    <property type="match status" value="1"/>
</dbReference>
<keyword evidence="5" id="KW-0687">Ribonucleoprotein</keyword>
<dbReference type="InterPro" id="IPR036967">
    <property type="entry name" value="Ribosomal_uS11_sf"/>
</dbReference>
<evidence type="ECO:0000313" key="8">
    <source>
        <dbReference type="Proteomes" id="UP001153555"/>
    </source>
</evidence>
<dbReference type="InterPro" id="IPR005484">
    <property type="entry name" value="Ribosomal_uL18_bac/plant/anim"/>
</dbReference>
<feature type="compositionally biased region" description="Basic and acidic residues" evidence="6">
    <location>
        <begin position="161"/>
        <end position="187"/>
    </location>
</feature>
<dbReference type="Proteomes" id="UP001153555">
    <property type="component" value="Unassembled WGS sequence"/>
</dbReference>
<dbReference type="PANTHER" id="PTHR12899">
    <property type="entry name" value="39S RIBOSOMAL PROTEIN L18, MITOCHONDRIAL"/>
    <property type="match status" value="1"/>
</dbReference>
<dbReference type="AlphaFoldDB" id="A0A9N7NHT2"/>
<dbReference type="GO" id="GO:0005739">
    <property type="term" value="C:mitochondrion"/>
    <property type="evidence" value="ECO:0007669"/>
    <property type="project" value="UniProtKB-SubCell"/>
</dbReference>
<evidence type="ECO:0000256" key="4">
    <source>
        <dbReference type="ARBA" id="ARBA00023128"/>
    </source>
</evidence>
<dbReference type="EMBL" id="CACSLK010027773">
    <property type="protein sequence ID" value="CAA0829122.1"/>
    <property type="molecule type" value="Genomic_DNA"/>
</dbReference>
<reference evidence="7" key="1">
    <citation type="submission" date="2019-12" db="EMBL/GenBank/DDBJ databases">
        <authorList>
            <person name="Scholes J."/>
        </authorList>
    </citation>
    <scope>NUCLEOTIDE SEQUENCE</scope>
</reference>
<keyword evidence="4" id="KW-0496">Mitochondrion</keyword>
<feature type="compositionally biased region" description="Basic residues" evidence="6">
    <location>
        <begin position="340"/>
        <end position="350"/>
    </location>
</feature>
<dbReference type="PANTHER" id="PTHR12899:SF7">
    <property type="entry name" value="EXPRESSED PROTEIN"/>
    <property type="match status" value="1"/>
</dbReference>
<dbReference type="SUPFAM" id="SSF53137">
    <property type="entry name" value="Translational machinery components"/>
    <property type="match status" value="1"/>
</dbReference>
<dbReference type="GO" id="GO:0008097">
    <property type="term" value="F:5S rRNA binding"/>
    <property type="evidence" value="ECO:0007669"/>
    <property type="project" value="TreeGrafter"/>
</dbReference>
<dbReference type="GO" id="GO:0005840">
    <property type="term" value="C:ribosome"/>
    <property type="evidence" value="ECO:0007669"/>
    <property type="project" value="UniProtKB-KW"/>
</dbReference>
<evidence type="ECO:0000256" key="6">
    <source>
        <dbReference type="SAM" id="MobiDB-lite"/>
    </source>
</evidence>
<evidence type="ECO:0000256" key="1">
    <source>
        <dbReference type="ARBA" id="ARBA00004173"/>
    </source>
</evidence>
<keyword evidence="3" id="KW-0689">Ribosomal protein</keyword>
<dbReference type="GO" id="GO:0003735">
    <property type="term" value="F:structural constituent of ribosome"/>
    <property type="evidence" value="ECO:0007669"/>
    <property type="project" value="InterPro"/>
</dbReference>
<evidence type="ECO:0000313" key="7">
    <source>
        <dbReference type="EMBL" id="CAA0829122.1"/>
    </source>
</evidence>
<dbReference type="GO" id="GO:1990904">
    <property type="term" value="C:ribonucleoprotein complex"/>
    <property type="evidence" value="ECO:0007669"/>
    <property type="project" value="UniProtKB-KW"/>
</dbReference>
<comment type="subcellular location">
    <subcellularLocation>
        <location evidence="1">Mitochondrion</location>
    </subcellularLocation>
</comment>
<evidence type="ECO:0000256" key="2">
    <source>
        <dbReference type="ARBA" id="ARBA00007116"/>
    </source>
</evidence>
<comment type="caution">
    <text evidence="7">The sequence shown here is derived from an EMBL/GenBank/DDBJ whole genome shotgun (WGS) entry which is preliminary data.</text>
</comment>
<evidence type="ECO:0000256" key="3">
    <source>
        <dbReference type="ARBA" id="ARBA00022980"/>
    </source>
</evidence>
<proteinExistence type="inferred from homology"/>
<dbReference type="OrthoDB" id="1932324at2759"/>
<dbReference type="InterPro" id="IPR057268">
    <property type="entry name" value="Ribosomal_L18"/>
</dbReference>
<sequence length="362" mass="40894">MAFSLLLRRVNLLRPVTNSLLSSQCSKFFSSKSSPLPRYDRGHSVTDRLHLSPLFSGVCKDDDMKDFKIEVVDDATWRVSSGLADAWRENDEKEALQTSCGFTDHDYDGIDDCGVTKPVDLNKNEPAFDEIEDMRIHGKLFYKIDRDSREYEEYKFDFHGRKSSRNDKNRRANSRAEEKTRKKDSPTEIKNTNKGRPKGSSIGFDDEKALFDNLNERGDSCFGKKQRTLTFNQITAPYHEPFCLDIYISKASVRACVIHRATSKVVAVSHSISKDMKFDLGSTKNRSACTAVGRLLAQRALEDDIHNVVYTPRRGEKLEGKIGVVVKAIADGGVNVKVKLKQKKSGRGKGARPGIEDRRSFQ</sequence>
<gene>
    <name evidence="7" type="ORF">SHERM_24711</name>
</gene>
<keyword evidence="8" id="KW-1185">Reference proteome</keyword>
<comment type="similarity">
    <text evidence="2">Belongs to the universal ribosomal protein uL18 family.</text>
</comment>
<organism evidence="7 8">
    <name type="scientific">Striga hermonthica</name>
    <name type="common">Purple witchweed</name>
    <name type="synonym">Buchnera hermonthica</name>
    <dbReference type="NCBI Taxonomy" id="68872"/>
    <lineage>
        <taxon>Eukaryota</taxon>
        <taxon>Viridiplantae</taxon>
        <taxon>Streptophyta</taxon>
        <taxon>Embryophyta</taxon>
        <taxon>Tracheophyta</taxon>
        <taxon>Spermatophyta</taxon>
        <taxon>Magnoliopsida</taxon>
        <taxon>eudicotyledons</taxon>
        <taxon>Gunneridae</taxon>
        <taxon>Pentapetalae</taxon>
        <taxon>asterids</taxon>
        <taxon>lamiids</taxon>
        <taxon>Lamiales</taxon>
        <taxon>Orobanchaceae</taxon>
        <taxon>Buchnereae</taxon>
        <taxon>Striga</taxon>
    </lineage>
</organism>
<evidence type="ECO:0000256" key="5">
    <source>
        <dbReference type="ARBA" id="ARBA00023274"/>
    </source>
</evidence>
<dbReference type="GO" id="GO:0006412">
    <property type="term" value="P:translation"/>
    <property type="evidence" value="ECO:0007669"/>
    <property type="project" value="InterPro"/>
</dbReference>
<accession>A0A9N7NHT2</accession>